<feature type="region of interest" description="Disordered" evidence="1">
    <location>
        <begin position="1"/>
        <end position="49"/>
    </location>
</feature>
<dbReference type="Proteomes" id="UP000188929">
    <property type="component" value="Unassembled WGS sequence"/>
</dbReference>
<accession>A0A1V2I049</accession>
<gene>
    <name evidence="2" type="ORF">BL253_35505</name>
</gene>
<reference evidence="3" key="1">
    <citation type="submission" date="2016-10" db="EMBL/GenBank/DDBJ databases">
        <title>Frankia sp. NRRL B-16386 Genome sequencing.</title>
        <authorList>
            <person name="Ghodhbane-Gtari F."/>
            <person name="Swanson E."/>
            <person name="Gueddou A."/>
            <person name="Hezbri K."/>
            <person name="Ktari K."/>
            <person name="Nouioui I."/>
            <person name="Morris K."/>
            <person name="Simpson S."/>
            <person name="Abebe-Akele F."/>
            <person name="Thomas K."/>
            <person name="Gtari M."/>
            <person name="Tisa L.S."/>
        </authorList>
    </citation>
    <scope>NUCLEOTIDE SEQUENCE [LARGE SCALE GENOMIC DNA]</scope>
    <source>
        <strain evidence="3">NRRL B-16386</strain>
    </source>
</reference>
<proteinExistence type="predicted"/>
<protein>
    <submittedName>
        <fullName evidence="2">Uncharacterized protein</fullName>
    </submittedName>
</protein>
<evidence type="ECO:0000256" key="1">
    <source>
        <dbReference type="SAM" id="MobiDB-lite"/>
    </source>
</evidence>
<sequence>MTDGDLIGGPATSASYEGKRTLPATPRRAAGTDDTDGTGGTDDGGVSSVARRPARCCLVQARTHPVAAGHALTLLASRIGEKHVHGGDVRVVDHQTRLTRTDDIRCSACGTGDHR</sequence>
<dbReference type="EMBL" id="MOMC01000105">
    <property type="protein sequence ID" value="ONH22530.1"/>
    <property type="molecule type" value="Genomic_DNA"/>
</dbReference>
<comment type="caution">
    <text evidence="2">The sequence shown here is derived from an EMBL/GenBank/DDBJ whole genome shotgun (WGS) entry which is preliminary data.</text>
</comment>
<evidence type="ECO:0000313" key="3">
    <source>
        <dbReference type="Proteomes" id="UP000188929"/>
    </source>
</evidence>
<keyword evidence="3" id="KW-1185">Reference proteome</keyword>
<organism evidence="2 3">
    <name type="scientific">Pseudofrankia asymbiotica</name>
    <dbReference type="NCBI Taxonomy" id="1834516"/>
    <lineage>
        <taxon>Bacteria</taxon>
        <taxon>Bacillati</taxon>
        <taxon>Actinomycetota</taxon>
        <taxon>Actinomycetes</taxon>
        <taxon>Frankiales</taxon>
        <taxon>Frankiaceae</taxon>
        <taxon>Pseudofrankia</taxon>
    </lineage>
</organism>
<dbReference type="AlphaFoldDB" id="A0A1V2I049"/>
<evidence type="ECO:0000313" key="2">
    <source>
        <dbReference type="EMBL" id="ONH22530.1"/>
    </source>
</evidence>
<name>A0A1V2I049_9ACTN</name>